<dbReference type="Pfam" id="PF12893">
    <property type="entry name" value="Lumazine_bd_2"/>
    <property type="match status" value="1"/>
</dbReference>
<keyword evidence="2" id="KW-1185">Reference proteome</keyword>
<dbReference type="OrthoDB" id="5676998at2"/>
<proteinExistence type="predicted"/>
<organism evidence="1 2">
    <name type="scientific">Panacagrimonas perspica</name>
    <dbReference type="NCBI Taxonomy" id="381431"/>
    <lineage>
        <taxon>Bacteria</taxon>
        <taxon>Pseudomonadati</taxon>
        <taxon>Pseudomonadota</taxon>
        <taxon>Gammaproteobacteria</taxon>
        <taxon>Nevskiales</taxon>
        <taxon>Nevskiaceae</taxon>
        <taxon>Panacagrimonas</taxon>
    </lineage>
</organism>
<dbReference type="Gene3D" id="3.10.450.50">
    <property type="match status" value="1"/>
</dbReference>
<comment type="caution">
    <text evidence="1">The sequence shown here is derived from an EMBL/GenBank/DDBJ whole genome shotgun (WGS) entry which is preliminary data.</text>
</comment>
<gene>
    <name evidence="1" type="ORF">DFR24_1116</name>
</gene>
<sequence length="124" mass="13945">MSEDESAITKAVWTYLDGLHHGDAEKLASVFHPTSALTYEKGGALQILPRDQWLSDVRARKSPAERGLARHDSILQIDIASEGMAFVKLNCAIPPSFFTDYLSFLKIEGQWTVVQKVFRTDVRH</sequence>
<dbReference type="Proteomes" id="UP000295341">
    <property type="component" value="Unassembled WGS sequence"/>
</dbReference>
<accession>A0A4R7PCI4</accession>
<dbReference type="AlphaFoldDB" id="A0A4R7PCI4"/>
<dbReference type="InterPro" id="IPR039437">
    <property type="entry name" value="FrzH/put_lumazine-bd"/>
</dbReference>
<dbReference type="SUPFAM" id="SSF54427">
    <property type="entry name" value="NTF2-like"/>
    <property type="match status" value="1"/>
</dbReference>
<protein>
    <submittedName>
        <fullName evidence="1">Putative lumazine-binding protein</fullName>
    </submittedName>
</protein>
<dbReference type="InterPro" id="IPR032710">
    <property type="entry name" value="NTF2-like_dom_sf"/>
</dbReference>
<evidence type="ECO:0000313" key="1">
    <source>
        <dbReference type="EMBL" id="TDU31737.1"/>
    </source>
</evidence>
<evidence type="ECO:0000313" key="2">
    <source>
        <dbReference type="Proteomes" id="UP000295341"/>
    </source>
</evidence>
<dbReference type="EMBL" id="SOBT01000008">
    <property type="protein sequence ID" value="TDU31737.1"/>
    <property type="molecule type" value="Genomic_DNA"/>
</dbReference>
<name>A0A4R7PCI4_9GAMM</name>
<reference evidence="1 2" key="1">
    <citation type="submission" date="2019-03" db="EMBL/GenBank/DDBJ databases">
        <title>Genomic Encyclopedia of Type Strains, Phase IV (KMG-IV): sequencing the most valuable type-strain genomes for metagenomic binning, comparative biology and taxonomic classification.</title>
        <authorList>
            <person name="Goeker M."/>
        </authorList>
    </citation>
    <scope>NUCLEOTIDE SEQUENCE [LARGE SCALE GENOMIC DNA]</scope>
    <source>
        <strain evidence="1 2">DSM 26377</strain>
    </source>
</reference>
<dbReference type="RefSeq" id="WP_133880295.1">
    <property type="nucleotide sequence ID" value="NZ_MWIN01000012.1"/>
</dbReference>